<feature type="domain" description="PAS" evidence="7">
    <location>
        <begin position="148"/>
        <end position="201"/>
    </location>
</feature>
<evidence type="ECO:0000259" key="6">
    <source>
        <dbReference type="PROSITE" id="PS50109"/>
    </source>
</evidence>
<keyword evidence="3" id="KW-0597">Phosphoprotein</keyword>
<evidence type="ECO:0000313" key="10">
    <source>
        <dbReference type="Proteomes" id="UP000199514"/>
    </source>
</evidence>
<dbReference type="Pfam" id="PF08448">
    <property type="entry name" value="PAS_4"/>
    <property type="match status" value="2"/>
</dbReference>
<dbReference type="SUPFAM" id="SSF47384">
    <property type="entry name" value="Homodimeric domain of signal transducing histidine kinase"/>
    <property type="match status" value="1"/>
</dbReference>
<dbReference type="CDD" id="cd00130">
    <property type="entry name" value="PAS"/>
    <property type="match status" value="2"/>
</dbReference>
<organism evidence="9 10">
    <name type="scientific">Flexibacter flexilis DSM 6793</name>
    <dbReference type="NCBI Taxonomy" id="927664"/>
    <lineage>
        <taxon>Bacteria</taxon>
        <taxon>Pseudomonadati</taxon>
        <taxon>Bacteroidota</taxon>
        <taxon>Cytophagia</taxon>
        <taxon>Cytophagales</taxon>
        <taxon>Flexibacteraceae</taxon>
        <taxon>Flexibacter</taxon>
    </lineage>
</organism>
<dbReference type="SMART" id="SM00091">
    <property type="entry name" value="PAS"/>
    <property type="match status" value="3"/>
</dbReference>
<comment type="catalytic activity">
    <reaction evidence="1">
        <text>ATP + protein L-histidine = ADP + protein N-phospho-L-histidine.</text>
        <dbReference type="EC" id="2.7.13.3"/>
    </reaction>
</comment>
<dbReference type="InterPro" id="IPR003594">
    <property type="entry name" value="HATPase_dom"/>
</dbReference>
<dbReference type="InterPro" id="IPR036097">
    <property type="entry name" value="HisK_dim/P_sf"/>
</dbReference>
<dbReference type="InterPro" id="IPR001610">
    <property type="entry name" value="PAC"/>
</dbReference>
<dbReference type="InterPro" id="IPR036890">
    <property type="entry name" value="HATPase_C_sf"/>
</dbReference>
<dbReference type="EC" id="2.7.13.3" evidence="2"/>
<reference evidence="9 10" key="1">
    <citation type="submission" date="2016-10" db="EMBL/GenBank/DDBJ databases">
        <authorList>
            <person name="de Groot N.N."/>
        </authorList>
    </citation>
    <scope>NUCLEOTIDE SEQUENCE [LARGE SCALE GENOMIC DNA]</scope>
    <source>
        <strain evidence="9 10">DSM 6793</strain>
    </source>
</reference>
<proteinExistence type="predicted"/>
<dbReference type="GO" id="GO:0000155">
    <property type="term" value="F:phosphorelay sensor kinase activity"/>
    <property type="evidence" value="ECO:0007669"/>
    <property type="project" value="InterPro"/>
</dbReference>
<evidence type="ECO:0000256" key="3">
    <source>
        <dbReference type="ARBA" id="ARBA00022553"/>
    </source>
</evidence>
<dbReference type="AlphaFoldDB" id="A0A1I1FA08"/>
<dbReference type="Pfam" id="PF08447">
    <property type="entry name" value="PAS_3"/>
    <property type="match status" value="1"/>
</dbReference>
<dbReference type="InterPro" id="IPR005467">
    <property type="entry name" value="His_kinase_dom"/>
</dbReference>
<dbReference type="SMART" id="SM00387">
    <property type="entry name" value="HATPase_c"/>
    <property type="match status" value="1"/>
</dbReference>
<dbReference type="PRINTS" id="PR00344">
    <property type="entry name" value="BCTRLSENSOR"/>
</dbReference>
<dbReference type="Gene3D" id="3.30.565.10">
    <property type="entry name" value="Histidine kinase-like ATPase, C-terminal domain"/>
    <property type="match status" value="1"/>
</dbReference>
<dbReference type="InterPro" id="IPR004358">
    <property type="entry name" value="Sig_transdc_His_kin-like_C"/>
</dbReference>
<dbReference type="InterPro" id="IPR000700">
    <property type="entry name" value="PAS-assoc_C"/>
</dbReference>
<dbReference type="Proteomes" id="UP000199514">
    <property type="component" value="Unassembled WGS sequence"/>
</dbReference>
<evidence type="ECO:0000313" key="9">
    <source>
        <dbReference type="EMBL" id="SFB95792.1"/>
    </source>
</evidence>
<keyword evidence="4" id="KW-0808">Transferase</keyword>
<feature type="domain" description="PAC" evidence="8">
    <location>
        <begin position="333"/>
        <end position="385"/>
    </location>
</feature>
<dbReference type="InterPro" id="IPR013655">
    <property type="entry name" value="PAS_fold_3"/>
</dbReference>
<gene>
    <name evidence="9" type="ORF">SAMN05421780_10298</name>
</gene>
<dbReference type="NCBIfam" id="TIGR00229">
    <property type="entry name" value="sensory_box"/>
    <property type="match status" value="2"/>
</dbReference>
<evidence type="ECO:0000259" key="7">
    <source>
        <dbReference type="PROSITE" id="PS50112"/>
    </source>
</evidence>
<dbReference type="OrthoDB" id="890870at2"/>
<dbReference type="Gene3D" id="3.30.450.20">
    <property type="entry name" value="PAS domain"/>
    <property type="match status" value="3"/>
</dbReference>
<feature type="domain" description="PAS" evidence="7">
    <location>
        <begin position="257"/>
        <end position="301"/>
    </location>
</feature>
<keyword evidence="10" id="KW-1185">Reference proteome</keyword>
<dbReference type="EMBL" id="FOLE01000002">
    <property type="protein sequence ID" value="SFB95792.1"/>
    <property type="molecule type" value="Genomic_DNA"/>
</dbReference>
<feature type="domain" description="Histidine kinase" evidence="6">
    <location>
        <begin position="403"/>
        <end position="612"/>
    </location>
</feature>
<dbReference type="SMART" id="SM00086">
    <property type="entry name" value="PAC"/>
    <property type="match status" value="2"/>
</dbReference>
<dbReference type="RefSeq" id="WP_091508172.1">
    <property type="nucleotide sequence ID" value="NZ_FOLE01000002.1"/>
</dbReference>
<evidence type="ECO:0000256" key="5">
    <source>
        <dbReference type="ARBA" id="ARBA00022777"/>
    </source>
</evidence>
<evidence type="ECO:0000256" key="2">
    <source>
        <dbReference type="ARBA" id="ARBA00012438"/>
    </source>
</evidence>
<protein>
    <recommendedName>
        <fullName evidence="2">histidine kinase</fullName>
        <ecNumber evidence="2">2.7.13.3</ecNumber>
    </recommendedName>
</protein>
<feature type="domain" description="PAC" evidence="8">
    <location>
        <begin position="204"/>
        <end position="256"/>
    </location>
</feature>
<dbReference type="InterPro" id="IPR035965">
    <property type="entry name" value="PAS-like_dom_sf"/>
</dbReference>
<dbReference type="PROSITE" id="PS50109">
    <property type="entry name" value="HIS_KIN"/>
    <property type="match status" value="1"/>
</dbReference>
<dbReference type="PANTHER" id="PTHR43304:SF1">
    <property type="entry name" value="PAC DOMAIN-CONTAINING PROTEIN"/>
    <property type="match status" value="1"/>
</dbReference>
<dbReference type="PROSITE" id="PS50112">
    <property type="entry name" value="PAS"/>
    <property type="match status" value="2"/>
</dbReference>
<dbReference type="InterPro" id="IPR013656">
    <property type="entry name" value="PAS_4"/>
</dbReference>
<dbReference type="PANTHER" id="PTHR43304">
    <property type="entry name" value="PHYTOCHROME-LIKE PROTEIN CPH1"/>
    <property type="match status" value="1"/>
</dbReference>
<dbReference type="SUPFAM" id="SSF55785">
    <property type="entry name" value="PYP-like sensor domain (PAS domain)"/>
    <property type="match status" value="3"/>
</dbReference>
<accession>A0A1I1FA08</accession>
<dbReference type="PROSITE" id="PS50113">
    <property type="entry name" value="PAC"/>
    <property type="match status" value="2"/>
</dbReference>
<dbReference type="STRING" id="927664.SAMN05421780_10298"/>
<dbReference type="Pfam" id="PF02518">
    <property type="entry name" value="HATPase_c"/>
    <property type="match status" value="1"/>
</dbReference>
<evidence type="ECO:0000259" key="8">
    <source>
        <dbReference type="PROSITE" id="PS50113"/>
    </source>
</evidence>
<sequence>MNSIQLEIDLYKTFAENIPNSAVLMFDKDMRFFFAAGEELRRNHYNPEFMVGKTLQEVVPEKSYQALKLCYERVLNGERIQSETNTGTLVYINTFIPIQSRATGQYYGVAISQNVTDLQTTKQQLAESESQYKLAIQGFGAGIWDLFDVNQKQQWWSPKFYELLGYEYEEIEPTTDTFYELLRPDYVDKVQEGVQRHMETDVPFSMEYPLRTKSGVYKWFEAHGQVSRGENGIPKRFVGSVIDIDARKRAEQLLIEKEQLFSAVFQQTFQFVSLLEPSGKIIESNETALRLRGLTLEQVKGLYFWDTPWWNASAQSQQQLQEAIQKAAAGEFVRYETEILASNNQVFIIDFSVKPLRDSEGKTLMLITEGRDITALKKSQREAVETSQILLLQNKQLEDFAHITSHNLRAPIGNMIMIADWLTKTHDDNEKDFLIQNLCNTASKALDTIDILAQILRVRKDLKKEQDVLSFAQILQSVKNTLSAWIREADVTITENFEQAPTILYPALYLDSVFQNLLSNSIKYKSPDRPCQVQVRTFQENGHIVLIFEDNGLGIDLTHNRERVFGLYKTFHNNTDARGVGLFLVKNQIEALGGHIEIESQPNVGTTFKITF</sequence>
<name>A0A1I1FA08_9BACT</name>
<evidence type="ECO:0000256" key="4">
    <source>
        <dbReference type="ARBA" id="ARBA00022679"/>
    </source>
</evidence>
<dbReference type="FunFam" id="3.30.450.20:FF:000155">
    <property type="entry name" value="Sensor histidine kinase TodS"/>
    <property type="match status" value="1"/>
</dbReference>
<dbReference type="SUPFAM" id="SSF55874">
    <property type="entry name" value="ATPase domain of HSP90 chaperone/DNA topoisomerase II/histidine kinase"/>
    <property type="match status" value="1"/>
</dbReference>
<keyword evidence="5" id="KW-0418">Kinase</keyword>
<dbReference type="InterPro" id="IPR000014">
    <property type="entry name" value="PAS"/>
</dbReference>
<evidence type="ECO:0000256" key="1">
    <source>
        <dbReference type="ARBA" id="ARBA00000085"/>
    </source>
</evidence>
<dbReference type="InterPro" id="IPR052162">
    <property type="entry name" value="Sensor_kinase/Photoreceptor"/>
</dbReference>